<dbReference type="GO" id="GO:0003984">
    <property type="term" value="F:acetolactate synthase activity"/>
    <property type="evidence" value="ECO:0007669"/>
    <property type="project" value="TreeGrafter"/>
</dbReference>
<sequence length="594" mass="62153">MGENMKDDDRLTSTLADALVGALRDWDVRYVFGVSGANVEHVHDAVHRLGDGRLTSVMARREDGAAFMADGRARVHRTLGVCCATSGGGMMNLAVGLAESYAESVPVLALVGQPPAALEGRGAFQDGSGIGRAVDARAMLAAITKKTVKVDPARFWEQLRDAVDTALSGRPGPVALLLPRDVYDQPVGPRPADWPEDLADVVVSAPPDPVAVRQLFDAVRAASKPVLVLGHGVRRSPDGASVVDFARRAGVPVATTMSARAEFPNDDPLFLGVVGVTGHPSAHAVIGDADLVVVAGAGLNVMTRGPLGALDPARVAVVNIDPDDPRRAVDPAIVVAGDVGAVARLLLEHLAAEPFAKSPFPRYELSRFVPRPADPVDRAPHPRDDGDDLTQSEAITALSAWLPTNGHIVLDAGNCASAVIHLSDVPPGTSSTIALGAGGMGYSLGAAVGAQLGSPEGARTVVFCGDGAFLMNGLEVHTAVDLGLPTLYVIFNNGMHGMCVTRQQTFFDGRIECVSYTPVDIAAVARGLGEPERLWVGSAGTLAELRDRLADYHERHGDRPGLLELRLPAEEVPPFTPFLPADEATTTEWAGAAS</sequence>
<dbReference type="GO" id="GO:0050660">
    <property type="term" value="F:flavin adenine dinucleotide binding"/>
    <property type="evidence" value="ECO:0007669"/>
    <property type="project" value="TreeGrafter"/>
</dbReference>
<organism evidence="7 8">
    <name type="scientific">Saccharothrix carnea</name>
    <dbReference type="NCBI Taxonomy" id="1280637"/>
    <lineage>
        <taxon>Bacteria</taxon>
        <taxon>Bacillati</taxon>
        <taxon>Actinomycetota</taxon>
        <taxon>Actinomycetes</taxon>
        <taxon>Pseudonocardiales</taxon>
        <taxon>Pseudonocardiaceae</taxon>
        <taxon>Saccharothrix</taxon>
    </lineage>
</organism>
<dbReference type="GO" id="GO:0030976">
    <property type="term" value="F:thiamine pyrophosphate binding"/>
    <property type="evidence" value="ECO:0007669"/>
    <property type="project" value="InterPro"/>
</dbReference>
<dbReference type="Gene3D" id="3.40.50.1220">
    <property type="entry name" value="TPP-binding domain"/>
    <property type="match status" value="1"/>
</dbReference>
<dbReference type="InterPro" id="IPR012001">
    <property type="entry name" value="Thiamin_PyroP_enz_TPP-bd_dom"/>
</dbReference>
<dbReference type="InterPro" id="IPR029035">
    <property type="entry name" value="DHS-like_NAD/FAD-binding_dom"/>
</dbReference>
<dbReference type="PANTHER" id="PTHR18968">
    <property type="entry name" value="THIAMINE PYROPHOSPHATE ENZYMES"/>
    <property type="match status" value="1"/>
</dbReference>
<comment type="caution">
    <text evidence="7">The sequence shown here is derived from an EMBL/GenBank/DDBJ whole genome shotgun (WGS) entry which is preliminary data.</text>
</comment>
<accession>A0A2P8IBB2</accession>
<dbReference type="CDD" id="cd00568">
    <property type="entry name" value="TPP_enzymes"/>
    <property type="match status" value="1"/>
</dbReference>
<protein>
    <submittedName>
        <fullName evidence="7">Acetolactate synthase-1/2/3 large subunit</fullName>
    </submittedName>
</protein>
<feature type="domain" description="Thiamine pyrophosphate enzyme TPP-binding" evidence="5">
    <location>
        <begin position="411"/>
        <end position="552"/>
    </location>
</feature>
<dbReference type="AlphaFoldDB" id="A0A2P8IBB2"/>
<dbReference type="GO" id="GO:0009099">
    <property type="term" value="P:L-valine biosynthetic process"/>
    <property type="evidence" value="ECO:0007669"/>
    <property type="project" value="TreeGrafter"/>
</dbReference>
<dbReference type="GO" id="GO:0000287">
    <property type="term" value="F:magnesium ion binding"/>
    <property type="evidence" value="ECO:0007669"/>
    <property type="project" value="InterPro"/>
</dbReference>
<evidence type="ECO:0000256" key="2">
    <source>
        <dbReference type="ARBA" id="ARBA00023052"/>
    </source>
</evidence>
<dbReference type="InterPro" id="IPR012000">
    <property type="entry name" value="Thiamin_PyroP_enz_cen_dom"/>
</dbReference>
<dbReference type="InterPro" id="IPR029061">
    <property type="entry name" value="THDP-binding"/>
</dbReference>
<gene>
    <name evidence="7" type="ORF">B0I31_10443</name>
</gene>
<proteinExistence type="inferred from homology"/>
<dbReference type="SUPFAM" id="SSF52518">
    <property type="entry name" value="Thiamin diphosphate-binding fold (THDP-binding)"/>
    <property type="match status" value="2"/>
</dbReference>
<comment type="similarity">
    <text evidence="1 3">Belongs to the TPP enzyme family.</text>
</comment>
<dbReference type="Pfam" id="PF02775">
    <property type="entry name" value="TPP_enzyme_C"/>
    <property type="match status" value="1"/>
</dbReference>
<feature type="domain" description="Thiamine pyrophosphate enzyme central" evidence="4">
    <location>
        <begin position="213"/>
        <end position="344"/>
    </location>
</feature>
<evidence type="ECO:0000256" key="3">
    <source>
        <dbReference type="RuleBase" id="RU362132"/>
    </source>
</evidence>
<dbReference type="Proteomes" id="UP000241118">
    <property type="component" value="Unassembled WGS sequence"/>
</dbReference>
<dbReference type="InterPro" id="IPR011766">
    <property type="entry name" value="TPP_enzyme_TPP-bd"/>
</dbReference>
<reference evidence="7 8" key="1">
    <citation type="submission" date="2018-03" db="EMBL/GenBank/DDBJ databases">
        <title>Genomic Encyclopedia of Type Strains, Phase III (KMG-III): the genomes of soil and plant-associated and newly described type strains.</title>
        <authorList>
            <person name="Whitman W."/>
        </authorList>
    </citation>
    <scope>NUCLEOTIDE SEQUENCE [LARGE SCALE GENOMIC DNA]</scope>
    <source>
        <strain evidence="7 8">CGMCC 4.7097</strain>
    </source>
</reference>
<dbReference type="EMBL" id="PYAX01000004">
    <property type="protein sequence ID" value="PSL55752.1"/>
    <property type="molecule type" value="Genomic_DNA"/>
</dbReference>
<dbReference type="SUPFAM" id="SSF52467">
    <property type="entry name" value="DHS-like NAD/FAD-binding domain"/>
    <property type="match status" value="1"/>
</dbReference>
<evidence type="ECO:0000313" key="8">
    <source>
        <dbReference type="Proteomes" id="UP000241118"/>
    </source>
</evidence>
<dbReference type="InterPro" id="IPR045229">
    <property type="entry name" value="TPP_enz"/>
</dbReference>
<dbReference type="Pfam" id="PF00205">
    <property type="entry name" value="TPP_enzyme_M"/>
    <property type="match status" value="1"/>
</dbReference>
<dbReference type="GO" id="GO:0009097">
    <property type="term" value="P:isoleucine biosynthetic process"/>
    <property type="evidence" value="ECO:0007669"/>
    <property type="project" value="TreeGrafter"/>
</dbReference>
<evidence type="ECO:0000259" key="4">
    <source>
        <dbReference type="Pfam" id="PF00205"/>
    </source>
</evidence>
<dbReference type="PANTHER" id="PTHR18968:SF13">
    <property type="entry name" value="ACETOLACTATE SYNTHASE CATALYTIC SUBUNIT, MITOCHONDRIAL"/>
    <property type="match status" value="1"/>
</dbReference>
<dbReference type="Gene3D" id="3.40.50.970">
    <property type="match status" value="2"/>
</dbReference>
<name>A0A2P8IBB2_SACCR</name>
<evidence type="ECO:0000259" key="6">
    <source>
        <dbReference type="Pfam" id="PF02776"/>
    </source>
</evidence>
<dbReference type="CDD" id="cd07035">
    <property type="entry name" value="TPP_PYR_POX_like"/>
    <property type="match status" value="1"/>
</dbReference>
<dbReference type="GO" id="GO:0005948">
    <property type="term" value="C:acetolactate synthase complex"/>
    <property type="evidence" value="ECO:0007669"/>
    <property type="project" value="TreeGrafter"/>
</dbReference>
<evidence type="ECO:0000259" key="5">
    <source>
        <dbReference type="Pfam" id="PF02775"/>
    </source>
</evidence>
<evidence type="ECO:0000256" key="1">
    <source>
        <dbReference type="ARBA" id="ARBA00007812"/>
    </source>
</evidence>
<keyword evidence="2 3" id="KW-0786">Thiamine pyrophosphate</keyword>
<keyword evidence="8" id="KW-1185">Reference proteome</keyword>
<feature type="domain" description="Thiamine pyrophosphate enzyme N-terminal TPP-binding" evidence="6">
    <location>
        <begin position="14"/>
        <end position="126"/>
    </location>
</feature>
<dbReference type="Pfam" id="PF02776">
    <property type="entry name" value="TPP_enzyme_N"/>
    <property type="match status" value="1"/>
</dbReference>
<evidence type="ECO:0000313" key="7">
    <source>
        <dbReference type="EMBL" id="PSL55752.1"/>
    </source>
</evidence>